<dbReference type="Gene3D" id="3.40.50.300">
    <property type="entry name" value="P-loop containing nucleotide triphosphate hydrolases"/>
    <property type="match status" value="1"/>
</dbReference>
<feature type="transmembrane region" description="Helical" evidence="2">
    <location>
        <begin position="381"/>
        <end position="406"/>
    </location>
</feature>
<dbReference type="InterPro" id="IPR027417">
    <property type="entry name" value="P-loop_NTPase"/>
</dbReference>
<dbReference type="PANTHER" id="PTHR42698">
    <property type="entry name" value="GTPASE ERA"/>
    <property type="match status" value="1"/>
</dbReference>
<name>A0A4P6EIR5_9MICO</name>
<accession>A0A4P6EIR5</accession>
<dbReference type="InterPro" id="IPR006073">
    <property type="entry name" value="GTP-bd"/>
</dbReference>
<dbReference type="KEGG" id="xyl:ET495_01605"/>
<dbReference type="EMBL" id="CP035495">
    <property type="protein sequence ID" value="QAY62185.1"/>
    <property type="molecule type" value="Genomic_DNA"/>
</dbReference>
<feature type="domain" description="G" evidence="3">
    <location>
        <begin position="53"/>
        <end position="165"/>
    </location>
</feature>
<protein>
    <submittedName>
        <fullName evidence="4">ABC transporter</fullName>
    </submittedName>
</protein>
<dbReference type="InterPro" id="IPR005662">
    <property type="entry name" value="GTPase_Era-like"/>
</dbReference>
<gene>
    <name evidence="4" type="ORF">ET495_01605</name>
</gene>
<evidence type="ECO:0000313" key="5">
    <source>
        <dbReference type="Proteomes" id="UP000291758"/>
    </source>
</evidence>
<dbReference type="OrthoDB" id="974105at2"/>
<dbReference type="GO" id="GO:0043024">
    <property type="term" value="F:ribosomal small subunit binding"/>
    <property type="evidence" value="ECO:0007669"/>
    <property type="project" value="TreeGrafter"/>
</dbReference>
<dbReference type="GO" id="GO:0000028">
    <property type="term" value="P:ribosomal small subunit assembly"/>
    <property type="evidence" value="ECO:0007669"/>
    <property type="project" value="TreeGrafter"/>
</dbReference>
<sequence length="523" mass="54479">MTDDATLRARTDALAQALTVAHDRLDAPTTARVQQAVDGVRERLALGVEHTVVALAGGTGSGKSSLFNKICRLTFADVGIKRPTTARVTACSWDDGAQALLDWIGVDRERRIVQADELEGDEALDGLVLLDLPDHDSVEPRHREVVDRVLPLVDLLIWVVDPQKYADDALHSGYLRDSVGMEASMLVLLNQIDTVPAGRREELLGDLNRLLEDDGLVGVPVIAVSARTGEGVAQVRELLEEVCERQTVAAGRAAGELDGAARLLLAQMPADVPWQLEPAVERELPALVEATGLDAVAGQVGAAVRNGYGMPEFPPPDRDAVTLSRARWLTRAGAALPPGWQRSLAESVQGADTLRACVAEAVRSVGLDVTGPAHARVVRRAAWVSAGVGAAVGVLAGLVSGGVVVLPDAWPVVLWAVAGVLVLAGAGLAVGAAVTRRRLARRRAEGVAAEGRAVLERVLADGLGAPTVRLLAAHRQVRELARSARESDVAGPGDTGASTSPTAGGLGASTPEPAGGARTPAPA</sequence>
<dbReference type="RefSeq" id="WP_129202081.1">
    <property type="nucleotide sequence ID" value="NZ_CP035495.1"/>
</dbReference>
<evidence type="ECO:0000256" key="2">
    <source>
        <dbReference type="SAM" id="Phobius"/>
    </source>
</evidence>
<keyword evidence="2" id="KW-0812">Transmembrane</keyword>
<dbReference type="GO" id="GO:0005525">
    <property type="term" value="F:GTP binding"/>
    <property type="evidence" value="ECO:0007669"/>
    <property type="project" value="InterPro"/>
</dbReference>
<dbReference type="Proteomes" id="UP000291758">
    <property type="component" value="Chromosome"/>
</dbReference>
<reference evidence="4 5" key="1">
    <citation type="submission" date="2019-01" db="EMBL/GenBank/DDBJ databases">
        <title>Genome sequencing of strain 2JSPR-7.</title>
        <authorList>
            <person name="Heo J."/>
            <person name="Kim S.-J."/>
            <person name="Kim J.-S."/>
            <person name="Hong S.-B."/>
            <person name="Kwon S.-W."/>
        </authorList>
    </citation>
    <scope>NUCLEOTIDE SEQUENCE [LARGE SCALE GENOMIC DNA]</scope>
    <source>
        <strain evidence="4 5">2JSPR-7</strain>
    </source>
</reference>
<keyword evidence="2" id="KW-1133">Transmembrane helix</keyword>
<proteinExistence type="predicted"/>
<dbReference type="Pfam" id="PF01926">
    <property type="entry name" value="MMR_HSR1"/>
    <property type="match status" value="1"/>
</dbReference>
<dbReference type="PANTHER" id="PTHR42698:SF1">
    <property type="entry name" value="GTPASE ERA, MITOCHONDRIAL"/>
    <property type="match status" value="1"/>
</dbReference>
<feature type="region of interest" description="Disordered" evidence="1">
    <location>
        <begin position="482"/>
        <end position="523"/>
    </location>
</feature>
<dbReference type="AlphaFoldDB" id="A0A4P6EIR5"/>
<dbReference type="GO" id="GO:0019843">
    <property type="term" value="F:rRNA binding"/>
    <property type="evidence" value="ECO:0007669"/>
    <property type="project" value="TreeGrafter"/>
</dbReference>
<dbReference type="GO" id="GO:0005829">
    <property type="term" value="C:cytosol"/>
    <property type="evidence" value="ECO:0007669"/>
    <property type="project" value="TreeGrafter"/>
</dbReference>
<feature type="transmembrane region" description="Helical" evidence="2">
    <location>
        <begin position="412"/>
        <end position="434"/>
    </location>
</feature>
<keyword evidence="5" id="KW-1185">Reference proteome</keyword>
<evidence type="ECO:0000259" key="3">
    <source>
        <dbReference type="Pfam" id="PF01926"/>
    </source>
</evidence>
<evidence type="ECO:0000256" key="1">
    <source>
        <dbReference type="SAM" id="MobiDB-lite"/>
    </source>
</evidence>
<dbReference type="SUPFAM" id="SSF52540">
    <property type="entry name" value="P-loop containing nucleoside triphosphate hydrolases"/>
    <property type="match status" value="1"/>
</dbReference>
<organism evidence="4 5">
    <name type="scientific">Xylanimonas allomyrinae</name>
    <dbReference type="NCBI Taxonomy" id="2509459"/>
    <lineage>
        <taxon>Bacteria</taxon>
        <taxon>Bacillati</taxon>
        <taxon>Actinomycetota</taxon>
        <taxon>Actinomycetes</taxon>
        <taxon>Micrococcales</taxon>
        <taxon>Promicromonosporaceae</taxon>
        <taxon>Xylanimonas</taxon>
    </lineage>
</organism>
<evidence type="ECO:0000313" key="4">
    <source>
        <dbReference type="EMBL" id="QAY62185.1"/>
    </source>
</evidence>
<keyword evidence="2" id="KW-0472">Membrane</keyword>